<dbReference type="EMBL" id="AOMB01000039">
    <property type="protein sequence ID" value="EMA36779.1"/>
    <property type="molecule type" value="Genomic_DNA"/>
</dbReference>
<evidence type="ECO:0000256" key="1">
    <source>
        <dbReference type="SAM" id="Phobius"/>
    </source>
</evidence>
<evidence type="ECO:0000313" key="2">
    <source>
        <dbReference type="EMBL" id="EMA36779.1"/>
    </source>
</evidence>
<name>M0LWN3_9EURY</name>
<reference evidence="2 3" key="1">
    <citation type="journal article" date="2014" name="PLoS Genet.">
        <title>Phylogenetically driven sequencing of extremely halophilic archaea reveals strategies for static and dynamic osmo-response.</title>
        <authorList>
            <person name="Becker E.A."/>
            <person name="Seitzer P.M."/>
            <person name="Tritt A."/>
            <person name="Larsen D."/>
            <person name="Krusor M."/>
            <person name="Yao A.I."/>
            <person name="Wu D."/>
            <person name="Madern D."/>
            <person name="Eisen J.A."/>
            <person name="Darling A.E."/>
            <person name="Facciotti M.T."/>
        </authorList>
    </citation>
    <scope>NUCLEOTIDE SEQUENCE [LARGE SCALE GENOMIC DNA]</scope>
    <source>
        <strain evidence="2 3">100A6</strain>
    </source>
</reference>
<dbReference type="eggNOG" id="arCOG07774">
    <property type="taxonomic scope" value="Archaea"/>
</dbReference>
<accession>M0LWN3</accession>
<dbReference type="Proteomes" id="UP000011566">
    <property type="component" value="Unassembled WGS sequence"/>
</dbReference>
<dbReference type="OrthoDB" id="304986at2157"/>
<organism evidence="2 3">
    <name type="scientific">Halococcus hamelinensis 100A6</name>
    <dbReference type="NCBI Taxonomy" id="1132509"/>
    <lineage>
        <taxon>Archaea</taxon>
        <taxon>Methanobacteriati</taxon>
        <taxon>Methanobacteriota</taxon>
        <taxon>Stenosarchaea group</taxon>
        <taxon>Halobacteria</taxon>
        <taxon>Halobacteriales</taxon>
        <taxon>Halococcaceae</taxon>
        <taxon>Halococcus</taxon>
    </lineage>
</organism>
<gene>
    <name evidence="2" type="ORF">C447_13749</name>
</gene>
<keyword evidence="3" id="KW-1185">Reference proteome</keyword>
<protein>
    <submittedName>
        <fullName evidence="2">Uncharacterized protein</fullName>
    </submittedName>
</protein>
<sequence>MTTLKSSPGPAADSAFRSGMMAAALLGLAGIGVLHTIDMIPLHLAGYAIVLLFPMYLVGAASVLSVWLGYNADVTDLRPVYKDP</sequence>
<evidence type="ECO:0000313" key="3">
    <source>
        <dbReference type="Proteomes" id="UP000011566"/>
    </source>
</evidence>
<proteinExistence type="predicted"/>
<dbReference type="RefSeq" id="WP_007694856.1">
    <property type="nucleotide sequence ID" value="NZ_AJRK01000062.1"/>
</dbReference>
<feature type="transmembrane region" description="Helical" evidence="1">
    <location>
        <begin position="44"/>
        <end position="70"/>
    </location>
</feature>
<comment type="caution">
    <text evidence="2">The sequence shown here is derived from an EMBL/GenBank/DDBJ whole genome shotgun (WGS) entry which is preliminary data.</text>
</comment>
<keyword evidence="1" id="KW-0812">Transmembrane</keyword>
<feature type="transmembrane region" description="Helical" evidence="1">
    <location>
        <begin position="20"/>
        <end position="37"/>
    </location>
</feature>
<keyword evidence="1" id="KW-1133">Transmembrane helix</keyword>
<dbReference type="AlphaFoldDB" id="M0LWN3"/>
<keyword evidence="1" id="KW-0472">Membrane</keyword>
<dbReference type="PATRIC" id="fig|1132509.6.peg.3209"/>